<protein>
    <recommendedName>
        <fullName evidence="2">cyclin-dependent kinase</fullName>
        <ecNumber evidence="2">2.7.11.22</ecNumber>
    </recommendedName>
</protein>
<gene>
    <name evidence="12" type="ORF">E0L32_002515</name>
</gene>
<dbReference type="OrthoDB" id="1732493at2759"/>
<evidence type="ECO:0000256" key="10">
    <source>
        <dbReference type="SAM" id="MobiDB-lite"/>
    </source>
</evidence>
<feature type="region of interest" description="Disordered" evidence="10">
    <location>
        <begin position="227"/>
        <end position="278"/>
    </location>
</feature>
<keyword evidence="6" id="KW-0418">Kinase</keyword>
<dbReference type="PROSITE" id="PS00108">
    <property type="entry name" value="PROTEIN_KINASE_ST"/>
    <property type="match status" value="1"/>
</dbReference>
<organism evidence="12 13">
    <name type="scientific">Thyridium curvatum</name>
    <dbReference type="NCBI Taxonomy" id="1093900"/>
    <lineage>
        <taxon>Eukaryota</taxon>
        <taxon>Fungi</taxon>
        <taxon>Dikarya</taxon>
        <taxon>Ascomycota</taxon>
        <taxon>Pezizomycotina</taxon>
        <taxon>Sordariomycetes</taxon>
        <taxon>Sordariomycetidae</taxon>
        <taxon>Thyridiales</taxon>
        <taxon>Thyridiaceae</taxon>
        <taxon>Thyridium</taxon>
    </lineage>
</organism>
<comment type="similarity">
    <text evidence="1">Belongs to the protein kinase superfamily. CMGC Ser/Thr protein kinase family. CDC2/CDKX subfamily.</text>
</comment>
<comment type="caution">
    <text evidence="12">The sequence shown here is derived from an EMBL/GenBank/DDBJ whole genome shotgun (WGS) entry which is preliminary data.</text>
</comment>
<evidence type="ECO:0000256" key="3">
    <source>
        <dbReference type="ARBA" id="ARBA00022527"/>
    </source>
</evidence>
<dbReference type="Proteomes" id="UP000319257">
    <property type="component" value="Unassembled WGS sequence"/>
</dbReference>
<dbReference type="GO" id="GO:0005634">
    <property type="term" value="C:nucleus"/>
    <property type="evidence" value="ECO:0007669"/>
    <property type="project" value="TreeGrafter"/>
</dbReference>
<dbReference type="InterPro" id="IPR050108">
    <property type="entry name" value="CDK"/>
</dbReference>
<dbReference type="STRING" id="1093900.A0A507BPD1"/>
<evidence type="ECO:0000256" key="7">
    <source>
        <dbReference type="ARBA" id="ARBA00022840"/>
    </source>
</evidence>
<dbReference type="FunFam" id="1.10.510.10:FF:000624">
    <property type="entry name" value="Mitogen-activated protein kinase"/>
    <property type="match status" value="1"/>
</dbReference>
<comment type="catalytic activity">
    <reaction evidence="8">
        <text>L-threonyl-[protein] + ATP = O-phospho-L-threonyl-[protein] + ADP + H(+)</text>
        <dbReference type="Rhea" id="RHEA:46608"/>
        <dbReference type="Rhea" id="RHEA-COMP:11060"/>
        <dbReference type="Rhea" id="RHEA-COMP:11605"/>
        <dbReference type="ChEBI" id="CHEBI:15378"/>
        <dbReference type="ChEBI" id="CHEBI:30013"/>
        <dbReference type="ChEBI" id="CHEBI:30616"/>
        <dbReference type="ChEBI" id="CHEBI:61977"/>
        <dbReference type="ChEBI" id="CHEBI:456216"/>
        <dbReference type="EC" id="2.7.11.22"/>
    </reaction>
</comment>
<keyword evidence="5" id="KW-0547">Nucleotide-binding</keyword>
<evidence type="ECO:0000256" key="1">
    <source>
        <dbReference type="ARBA" id="ARBA00006485"/>
    </source>
</evidence>
<dbReference type="SUPFAM" id="SSF56112">
    <property type="entry name" value="Protein kinase-like (PK-like)"/>
    <property type="match status" value="1"/>
</dbReference>
<dbReference type="InterPro" id="IPR011009">
    <property type="entry name" value="Kinase-like_dom_sf"/>
</dbReference>
<dbReference type="PROSITE" id="PS50011">
    <property type="entry name" value="PROTEIN_KINASE_DOM"/>
    <property type="match status" value="1"/>
</dbReference>
<evidence type="ECO:0000256" key="9">
    <source>
        <dbReference type="ARBA" id="ARBA00048367"/>
    </source>
</evidence>
<dbReference type="PANTHER" id="PTHR24056:SF46">
    <property type="entry name" value="CYCLIN-DEPENDENT KINASE 5"/>
    <property type="match status" value="1"/>
</dbReference>
<keyword evidence="3" id="KW-0723">Serine/threonine-protein kinase</keyword>
<dbReference type="SMART" id="SM00220">
    <property type="entry name" value="S_TKc"/>
    <property type="match status" value="1"/>
</dbReference>
<evidence type="ECO:0000256" key="6">
    <source>
        <dbReference type="ARBA" id="ARBA00022777"/>
    </source>
</evidence>
<comment type="catalytic activity">
    <reaction evidence="9">
        <text>L-seryl-[protein] + ATP = O-phospho-L-seryl-[protein] + ADP + H(+)</text>
        <dbReference type="Rhea" id="RHEA:17989"/>
        <dbReference type="Rhea" id="RHEA-COMP:9863"/>
        <dbReference type="Rhea" id="RHEA-COMP:11604"/>
        <dbReference type="ChEBI" id="CHEBI:15378"/>
        <dbReference type="ChEBI" id="CHEBI:29999"/>
        <dbReference type="ChEBI" id="CHEBI:30616"/>
        <dbReference type="ChEBI" id="CHEBI:83421"/>
        <dbReference type="ChEBI" id="CHEBI:456216"/>
        <dbReference type="EC" id="2.7.11.22"/>
    </reaction>
</comment>
<evidence type="ECO:0000313" key="13">
    <source>
        <dbReference type="Proteomes" id="UP000319257"/>
    </source>
</evidence>
<evidence type="ECO:0000313" key="12">
    <source>
        <dbReference type="EMBL" id="TPX18658.1"/>
    </source>
</evidence>
<keyword evidence="13" id="KW-1185">Reference proteome</keyword>
<dbReference type="InterPro" id="IPR000719">
    <property type="entry name" value="Prot_kinase_dom"/>
</dbReference>
<dbReference type="EMBL" id="SKBQ01000010">
    <property type="protein sequence ID" value="TPX18658.1"/>
    <property type="molecule type" value="Genomic_DNA"/>
</dbReference>
<name>A0A507BPD1_9PEZI</name>
<dbReference type="GeneID" id="41969962"/>
<dbReference type="AlphaFoldDB" id="A0A507BPD1"/>
<dbReference type="RefSeq" id="XP_031000369.1">
    <property type="nucleotide sequence ID" value="XM_031136713.1"/>
</dbReference>
<dbReference type="InParanoid" id="A0A507BPD1"/>
<dbReference type="GO" id="GO:0005524">
    <property type="term" value="F:ATP binding"/>
    <property type="evidence" value="ECO:0007669"/>
    <property type="project" value="UniProtKB-KW"/>
</dbReference>
<feature type="domain" description="Protein kinase" evidence="11">
    <location>
        <begin position="1"/>
        <end position="275"/>
    </location>
</feature>
<evidence type="ECO:0000259" key="11">
    <source>
        <dbReference type="PROSITE" id="PS50011"/>
    </source>
</evidence>
<keyword evidence="4" id="KW-0808">Transferase</keyword>
<evidence type="ECO:0000256" key="5">
    <source>
        <dbReference type="ARBA" id="ARBA00022741"/>
    </source>
</evidence>
<dbReference type="GO" id="GO:0004693">
    <property type="term" value="F:cyclin-dependent protein serine/threonine kinase activity"/>
    <property type="evidence" value="ECO:0007669"/>
    <property type="project" value="UniProtKB-EC"/>
</dbReference>
<keyword evidence="7" id="KW-0067">ATP-binding</keyword>
<evidence type="ECO:0000256" key="2">
    <source>
        <dbReference type="ARBA" id="ARBA00012425"/>
    </source>
</evidence>
<dbReference type="Pfam" id="PF00069">
    <property type="entry name" value="Pkinase"/>
    <property type="match status" value="1"/>
</dbReference>
<dbReference type="PANTHER" id="PTHR24056">
    <property type="entry name" value="CELL DIVISION PROTEIN KINASE"/>
    <property type="match status" value="1"/>
</dbReference>
<evidence type="ECO:0000256" key="8">
    <source>
        <dbReference type="ARBA" id="ARBA00047811"/>
    </source>
</evidence>
<proteinExistence type="inferred from homology"/>
<reference evidence="12 13" key="1">
    <citation type="submission" date="2019-06" db="EMBL/GenBank/DDBJ databases">
        <title>Draft genome sequence of the filamentous fungus Phialemoniopsis curvata isolated from diesel fuel.</title>
        <authorList>
            <person name="Varaljay V.A."/>
            <person name="Lyon W.J."/>
            <person name="Crouch A.L."/>
            <person name="Drake C.E."/>
            <person name="Hollomon J.M."/>
            <person name="Nadeau L.J."/>
            <person name="Nunn H.S."/>
            <person name="Stevenson B.S."/>
            <person name="Bojanowski C.L."/>
            <person name="Crookes-Goodson W.J."/>
        </authorList>
    </citation>
    <scope>NUCLEOTIDE SEQUENCE [LARGE SCALE GENOMIC DNA]</scope>
    <source>
        <strain evidence="12 13">D216</strain>
    </source>
</reference>
<evidence type="ECO:0000256" key="4">
    <source>
        <dbReference type="ARBA" id="ARBA00022679"/>
    </source>
</evidence>
<dbReference type="InterPro" id="IPR008271">
    <property type="entry name" value="Ser/Thr_kinase_AS"/>
</dbReference>
<dbReference type="GO" id="GO:0005737">
    <property type="term" value="C:cytoplasm"/>
    <property type="evidence" value="ECO:0007669"/>
    <property type="project" value="TreeGrafter"/>
</dbReference>
<feature type="compositionally biased region" description="Low complexity" evidence="10">
    <location>
        <begin position="239"/>
        <end position="250"/>
    </location>
</feature>
<dbReference type="Gene3D" id="3.30.200.20">
    <property type="entry name" value="Phosphorylase Kinase, domain 1"/>
    <property type="match status" value="1"/>
</dbReference>
<accession>A0A507BPD1</accession>
<dbReference type="EC" id="2.7.11.22" evidence="2"/>
<sequence>MRWRLPTVFKGRNRQTGELVALKEIYIDSEEGTPSTAIREISLMKELQHENILALHDVIHTDNKLLLVSEFMDQDLKKYMDARGAGQPLDPAVAKSFSLQLLRGIAFCHAKRVLHRDLKPQNLLVNGRGQLKLADFGLARAFGIPVSTFSNEVVTLWYRAPDVLLGNRAYSTSIDVWSTACIIAEMFTGRPLFPGSTDDDQLQRIFRLLGTPSERTWPGISLLPGSIDIDPPATRKPNRPVQPLQLRPLPADLPPRSGTPRRHVDQQATARGPPLRRGGHVLAELAEDGPIRHAAGGREVAPPRGGREAAVAAGDEALEEARPAHEAVLVRAQGGGELRGGRRGRASEERGVVRGGRARCAVGAGGRGGGEEDLLWGLRCYGRSGGCGGGEGGEGEDAEW</sequence>
<dbReference type="Gene3D" id="1.10.510.10">
    <property type="entry name" value="Transferase(Phosphotransferase) domain 1"/>
    <property type="match status" value="1"/>
</dbReference>